<feature type="region of interest" description="Disordered" evidence="1">
    <location>
        <begin position="72"/>
        <end position="111"/>
    </location>
</feature>
<dbReference type="InterPro" id="IPR009057">
    <property type="entry name" value="Homeodomain-like_sf"/>
</dbReference>
<proteinExistence type="predicted"/>
<feature type="compositionally biased region" description="Basic and acidic residues" evidence="1">
    <location>
        <begin position="958"/>
        <end position="973"/>
    </location>
</feature>
<feature type="domain" description="SANT" evidence="3">
    <location>
        <begin position="387"/>
        <end position="439"/>
    </location>
</feature>
<dbReference type="Gene3D" id="1.10.10.60">
    <property type="entry name" value="Homeodomain-like"/>
    <property type="match status" value="1"/>
</dbReference>
<dbReference type="InterPro" id="IPR017930">
    <property type="entry name" value="Myb_dom"/>
</dbReference>
<evidence type="ECO:0000313" key="5">
    <source>
        <dbReference type="EMBL" id="KJE97400.1"/>
    </source>
</evidence>
<feature type="compositionally biased region" description="Basic residues" evidence="1">
    <location>
        <begin position="82"/>
        <end position="95"/>
    </location>
</feature>
<dbReference type="InParanoid" id="A0A0D2WWM8"/>
<dbReference type="Proteomes" id="UP000008743">
    <property type="component" value="Unassembled WGS sequence"/>
</dbReference>
<dbReference type="PROSITE" id="PS50090">
    <property type="entry name" value="MYB_LIKE"/>
    <property type="match status" value="1"/>
</dbReference>
<feature type="region of interest" description="Disordered" evidence="1">
    <location>
        <begin position="184"/>
        <end position="234"/>
    </location>
</feature>
<dbReference type="Pfam" id="PF00249">
    <property type="entry name" value="Myb_DNA-binding"/>
    <property type="match status" value="1"/>
</dbReference>
<gene>
    <name evidence="5" type="ORF">CAOG_007269</name>
</gene>
<protein>
    <recommendedName>
        <fullName evidence="7">Myb-like domain-containing protein</fullName>
    </recommendedName>
</protein>
<evidence type="ECO:0008006" key="7">
    <source>
        <dbReference type="Google" id="ProtNLM"/>
    </source>
</evidence>
<keyword evidence="6" id="KW-1185">Reference proteome</keyword>
<sequence length="989" mass="106788">MLAAATGSMQMQRQSRSTVAAAAAVMARQLQTSSRRRSCSATHSASDHQSSSIPIARLDGAWHRLAASTTASSAAPRGLSHTAHHAYHSHSHSHSRSSASPAPFARMSSTRPSCAPSVLPVQWAQAARLYTAMAAPAESNAKTPGSAPSDAPASDAPAAAAAAAVNSTVLQDFRELFDMSDIASSGGRGQHAPAAAKPQVLASTSQEDHQQTLLDVPSNTTNNNDRTQVASSSPDPWAGLLASFGHDSVAPDLQQVHRRPEVSPLQAVTFAKSSMQSQFRARERAAADPSTELEYSFSGVHWTFDADMALLRAVREHGTKWSLVARTASALLNPGTTVGLSLLAQSVAQRPASRIDAPVRTDAYITPPIMSSRACQARFARLRGGSQHRDVWTPEQSESLARAVAQHGDSWKAIAKAVNCGRSAAQCFIAYHQLDFAPPTRTPSDVQTGPRIDLPGHLHFLRVSARSFVSQLQAATLVQELNIASRTARVCANLAELREVALKQFAESFADPEAAIVPTLDRSDLPFLIQMWLRRRPNMHHPGLAPLFTKFASGAFELLLDLSILRALIIGGPRQSDEVLRRLIAADSTLSGNVHQAIHALLKSHPRLVRRSTPSSAEQASQALPAEKLRAGLFLTPWIEIKPIQSIDKAAFIRQAIDDFEVEERELEPEAGEAQWRANAMKHFLNCINKNVFAPVPLTSEGVDVLDTLPVEEKKGEANEFVFLPPVTTTAAQSRFLSQMRKHIRTDVVKHVNLQREQLKPSVLDSFPWHQNAISSPNHASAYIRVSGAGELLNVAEAVVRFDARLLPIVSDLTLQLRLVNGAFEIQVLQPKSQRTPSPDLSSLAHVLNVRLKLDGLALAPQKHPFDFGIGKAVPGAAGAPDFALACTLQDLESLKGSIAQAVLSATALNTFQKVDPFMPFEHLSRKAGLEQQEQLIARKQAASEAAALRLVQSPVVEDGKDEQQPSESRDDAMGDLLDFFSQKPASSG</sequence>
<evidence type="ECO:0000256" key="1">
    <source>
        <dbReference type="SAM" id="MobiDB-lite"/>
    </source>
</evidence>
<evidence type="ECO:0000259" key="2">
    <source>
        <dbReference type="PROSITE" id="PS50090"/>
    </source>
</evidence>
<evidence type="ECO:0000259" key="4">
    <source>
        <dbReference type="PROSITE" id="PS51294"/>
    </source>
</evidence>
<feature type="region of interest" description="Disordered" evidence="1">
    <location>
        <begin position="953"/>
        <end position="976"/>
    </location>
</feature>
<dbReference type="SMART" id="SM00717">
    <property type="entry name" value="SANT"/>
    <property type="match status" value="2"/>
</dbReference>
<dbReference type="EMBL" id="KE346374">
    <property type="protein sequence ID" value="KJE97400.1"/>
    <property type="molecule type" value="Genomic_DNA"/>
</dbReference>
<name>A0A0D2WWM8_CAPO3</name>
<feature type="compositionally biased region" description="Low complexity" evidence="1">
    <location>
        <begin position="96"/>
        <end position="109"/>
    </location>
</feature>
<dbReference type="InterPro" id="IPR001005">
    <property type="entry name" value="SANT/Myb"/>
</dbReference>
<dbReference type="CDD" id="cd00167">
    <property type="entry name" value="SANT"/>
    <property type="match status" value="1"/>
</dbReference>
<evidence type="ECO:0000259" key="3">
    <source>
        <dbReference type="PROSITE" id="PS51293"/>
    </source>
</evidence>
<feature type="domain" description="HTH myb-type" evidence="4">
    <location>
        <begin position="389"/>
        <end position="427"/>
    </location>
</feature>
<organism evidence="5 6">
    <name type="scientific">Capsaspora owczarzaki (strain ATCC 30864)</name>
    <dbReference type="NCBI Taxonomy" id="595528"/>
    <lineage>
        <taxon>Eukaryota</taxon>
        <taxon>Filasterea</taxon>
        <taxon>Capsaspora</taxon>
    </lineage>
</organism>
<feature type="domain" description="Myb-like" evidence="2">
    <location>
        <begin position="384"/>
        <end position="435"/>
    </location>
</feature>
<feature type="region of interest" description="Disordered" evidence="1">
    <location>
        <begin position="30"/>
        <end position="52"/>
    </location>
</feature>
<dbReference type="SUPFAM" id="SSF46689">
    <property type="entry name" value="Homeodomain-like"/>
    <property type="match status" value="1"/>
</dbReference>
<accession>A0A0D2WWM8</accession>
<evidence type="ECO:0000313" key="6">
    <source>
        <dbReference type="Proteomes" id="UP000008743"/>
    </source>
</evidence>
<dbReference type="InterPro" id="IPR017884">
    <property type="entry name" value="SANT_dom"/>
</dbReference>
<feature type="compositionally biased region" description="Polar residues" evidence="1">
    <location>
        <begin position="201"/>
        <end position="234"/>
    </location>
</feature>
<dbReference type="AlphaFoldDB" id="A0A0D2WWM8"/>
<dbReference type="PROSITE" id="PS51294">
    <property type="entry name" value="HTH_MYB"/>
    <property type="match status" value="1"/>
</dbReference>
<reference evidence="6" key="1">
    <citation type="submission" date="2011-02" db="EMBL/GenBank/DDBJ databases">
        <title>The Genome Sequence of Capsaspora owczarzaki ATCC 30864.</title>
        <authorList>
            <person name="Russ C."/>
            <person name="Cuomo C."/>
            <person name="Burger G."/>
            <person name="Gray M.W."/>
            <person name="Holland P.W.H."/>
            <person name="King N."/>
            <person name="Lang F.B.F."/>
            <person name="Roger A.J."/>
            <person name="Ruiz-Trillo I."/>
            <person name="Young S.K."/>
            <person name="Zeng Q."/>
            <person name="Gargeya S."/>
            <person name="Alvarado L."/>
            <person name="Berlin A."/>
            <person name="Chapman S.B."/>
            <person name="Chen Z."/>
            <person name="Freedman E."/>
            <person name="Gellesch M."/>
            <person name="Goldberg J."/>
            <person name="Griggs A."/>
            <person name="Gujja S."/>
            <person name="Heilman E."/>
            <person name="Heiman D."/>
            <person name="Howarth C."/>
            <person name="Mehta T."/>
            <person name="Neiman D."/>
            <person name="Pearson M."/>
            <person name="Roberts A."/>
            <person name="Saif S."/>
            <person name="Shea T."/>
            <person name="Shenoy N."/>
            <person name="Sisk P."/>
            <person name="Stolte C."/>
            <person name="Sykes S."/>
            <person name="White J."/>
            <person name="Yandava C."/>
            <person name="Haas B."/>
            <person name="Nusbaum C."/>
            <person name="Birren B."/>
        </authorList>
    </citation>
    <scope>NUCLEOTIDE SEQUENCE</scope>
    <source>
        <strain evidence="6">ATCC 30864</strain>
    </source>
</reference>
<dbReference type="PROSITE" id="PS51293">
    <property type="entry name" value="SANT"/>
    <property type="match status" value="1"/>
</dbReference>
<dbReference type="RefSeq" id="XP_004343128.1">
    <property type="nucleotide sequence ID" value="XM_004343078.2"/>
</dbReference>